<accession>A0A4Z2FP32</accession>
<gene>
    <name evidence="1" type="ORF">EYF80_047752</name>
</gene>
<evidence type="ECO:0000313" key="1">
    <source>
        <dbReference type="EMBL" id="TNN42082.1"/>
    </source>
</evidence>
<comment type="caution">
    <text evidence="1">The sequence shown here is derived from an EMBL/GenBank/DDBJ whole genome shotgun (WGS) entry which is preliminary data.</text>
</comment>
<proteinExistence type="predicted"/>
<organism evidence="1 2">
    <name type="scientific">Liparis tanakae</name>
    <name type="common">Tanaka's snailfish</name>
    <dbReference type="NCBI Taxonomy" id="230148"/>
    <lineage>
        <taxon>Eukaryota</taxon>
        <taxon>Metazoa</taxon>
        <taxon>Chordata</taxon>
        <taxon>Craniata</taxon>
        <taxon>Vertebrata</taxon>
        <taxon>Euteleostomi</taxon>
        <taxon>Actinopterygii</taxon>
        <taxon>Neopterygii</taxon>
        <taxon>Teleostei</taxon>
        <taxon>Neoteleostei</taxon>
        <taxon>Acanthomorphata</taxon>
        <taxon>Eupercaria</taxon>
        <taxon>Perciformes</taxon>
        <taxon>Cottioidei</taxon>
        <taxon>Cottales</taxon>
        <taxon>Liparidae</taxon>
        <taxon>Liparis</taxon>
    </lineage>
</organism>
<reference evidence="1 2" key="1">
    <citation type="submission" date="2019-03" db="EMBL/GenBank/DDBJ databases">
        <title>First draft genome of Liparis tanakae, snailfish: a comprehensive survey of snailfish specific genes.</title>
        <authorList>
            <person name="Kim W."/>
            <person name="Song I."/>
            <person name="Jeong J.-H."/>
            <person name="Kim D."/>
            <person name="Kim S."/>
            <person name="Ryu S."/>
            <person name="Song J.Y."/>
            <person name="Lee S.K."/>
        </authorList>
    </citation>
    <scope>NUCLEOTIDE SEQUENCE [LARGE SCALE GENOMIC DNA]</scope>
    <source>
        <tissue evidence="1">Muscle</tissue>
    </source>
</reference>
<sequence length="290" mass="32303">MVTKWPRTFRSSCGEGYAARMADAMSGLTLLNCWICLLQACSRPLPPRSTRCPPAHSLSRWNEKPVCSLSRLRSTRRERSFYLEGGRRGGVKEFNSGGRSLERRLRHRSGRHDDVSREVLPGQQEADGDAGVELEMHHRLTEFKGTSSPATAALKRFWLWDFWALQTDRRQLGRLLSPLGDGGVAGWPFLPHLKRSRSSLLSPPSSLSVPTTGRLFLYLNVSVDQSDEVVHRHLHHHVGLGHAAAATAWLDTHRGKRLAADAAWYGLFLDGAAAAQSLNRGQQHAASFQL</sequence>
<evidence type="ECO:0000313" key="2">
    <source>
        <dbReference type="Proteomes" id="UP000314294"/>
    </source>
</evidence>
<dbReference type="EMBL" id="SRLO01001061">
    <property type="protein sequence ID" value="TNN42082.1"/>
    <property type="molecule type" value="Genomic_DNA"/>
</dbReference>
<dbReference type="AlphaFoldDB" id="A0A4Z2FP32"/>
<name>A0A4Z2FP32_9TELE</name>
<keyword evidence="2" id="KW-1185">Reference proteome</keyword>
<dbReference type="Proteomes" id="UP000314294">
    <property type="component" value="Unassembled WGS sequence"/>
</dbReference>
<protein>
    <submittedName>
        <fullName evidence="1">Uncharacterized protein</fullName>
    </submittedName>
</protein>